<dbReference type="PANTHER" id="PTHR38471">
    <property type="entry name" value="FOUR HELIX BUNDLE PROTEIN"/>
    <property type="match status" value="1"/>
</dbReference>
<dbReference type="PIRSF" id="PIRSF035652">
    <property type="entry name" value="CHP02436"/>
    <property type="match status" value="1"/>
</dbReference>
<dbReference type="Pfam" id="PF05635">
    <property type="entry name" value="23S_rRNA_IVP"/>
    <property type="match status" value="1"/>
</dbReference>
<accession>A0A1I2FPM7</accession>
<dbReference type="SUPFAM" id="SSF158446">
    <property type="entry name" value="IVS-encoded protein-like"/>
    <property type="match status" value="1"/>
</dbReference>
<sequence length="126" mass="14342">MATSELTAFKEKMKLRTKRFAHDCVRISLKFPENMLGDHICKQLIRCSTSVAANYRASCVAQTIPTVIAKISIAIEEADESEFWIEFALDEKLISKAQSEDLKRESHEIASILIKSRQTLQQKRLA</sequence>
<dbReference type="InterPro" id="IPR036583">
    <property type="entry name" value="23S_rRNA_IVS_sf"/>
</dbReference>
<dbReference type="NCBIfam" id="TIGR02436">
    <property type="entry name" value="four helix bundle protein"/>
    <property type="match status" value="1"/>
</dbReference>
<dbReference type="Gene3D" id="1.20.1440.60">
    <property type="entry name" value="23S rRNA-intervening sequence"/>
    <property type="match status" value="1"/>
</dbReference>
<dbReference type="InterPro" id="IPR012657">
    <property type="entry name" value="23S_rRNA-intervening_sequence"/>
</dbReference>
<dbReference type="PANTHER" id="PTHR38471:SF2">
    <property type="entry name" value="FOUR HELIX BUNDLE PROTEIN"/>
    <property type="match status" value="1"/>
</dbReference>
<keyword evidence="2" id="KW-1185">Reference proteome</keyword>
<dbReference type="Proteomes" id="UP000198964">
    <property type="component" value="Unassembled WGS sequence"/>
</dbReference>
<gene>
    <name evidence="1" type="ORF">SAMN05216283_102544</name>
</gene>
<evidence type="ECO:0000313" key="2">
    <source>
        <dbReference type="Proteomes" id="UP000198964"/>
    </source>
</evidence>
<dbReference type="EMBL" id="FONW01000002">
    <property type="protein sequence ID" value="SFF06570.1"/>
    <property type="molecule type" value="Genomic_DNA"/>
</dbReference>
<name>A0A1I2FPM7_9BACT</name>
<evidence type="ECO:0000313" key="1">
    <source>
        <dbReference type="EMBL" id="SFF06570.1"/>
    </source>
</evidence>
<proteinExistence type="predicted"/>
<dbReference type="STRING" id="655355.SAMN05216283_102544"/>
<protein>
    <submittedName>
        <fullName evidence="1">Four helix bundle protein</fullName>
    </submittedName>
</protein>
<dbReference type="AlphaFoldDB" id="A0A1I2FPM7"/>
<reference evidence="1 2" key="1">
    <citation type="submission" date="2016-10" db="EMBL/GenBank/DDBJ databases">
        <authorList>
            <person name="de Groot N.N."/>
        </authorList>
    </citation>
    <scope>NUCLEOTIDE SEQUENCE [LARGE SCALE GENOMIC DNA]</scope>
    <source>
        <strain evidence="1 2">CGMCC 1.9156</strain>
    </source>
</reference>
<organism evidence="1 2">
    <name type="scientific">Sunxiuqinia elliptica</name>
    <dbReference type="NCBI Taxonomy" id="655355"/>
    <lineage>
        <taxon>Bacteria</taxon>
        <taxon>Pseudomonadati</taxon>
        <taxon>Bacteroidota</taxon>
        <taxon>Bacteroidia</taxon>
        <taxon>Marinilabiliales</taxon>
        <taxon>Prolixibacteraceae</taxon>
        <taxon>Sunxiuqinia</taxon>
    </lineage>
</organism>
<dbReference type="RefSeq" id="WP_093919191.1">
    <property type="nucleotide sequence ID" value="NZ_FONW01000002.1"/>
</dbReference>